<dbReference type="Pfam" id="PF00652">
    <property type="entry name" value="Ricin_B_lectin"/>
    <property type="match status" value="1"/>
</dbReference>
<evidence type="ECO:0000259" key="2">
    <source>
        <dbReference type="SMART" id="SM00458"/>
    </source>
</evidence>
<reference evidence="3 4" key="1">
    <citation type="submission" date="2016-12" db="EMBL/GenBank/DDBJ databases">
        <title>The draft genome sequence of Actinophytocola xinjiangensis.</title>
        <authorList>
            <person name="Wang W."/>
            <person name="Yuan L."/>
        </authorList>
    </citation>
    <scope>NUCLEOTIDE SEQUENCE [LARGE SCALE GENOMIC DNA]</scope>
    <source>
        <strain evidence="3 4">CGMCC 4.4663</strain>
    </source>
</reference>
<feature type="signal peptide" evidence="1">
    <location>
        <begin position="1"/>
        <end position="19"/>
    </location>
</feature>
<dbReference type="SMART" id="SM00458">
    <property type="entry name" value="RICIN"/>
    <property type="match status" value="1"/>
</dbReference>
<gene>
    <name evidence="3" type="ORF">BLA60_04580</name>
</gene>
<organism evidence="3 4">
    <name type="scientific">Actinophytocola xinjiangensis</name>
    <dbReference type="NCBI Taxonomy" id="485602"/>
    <lineage>
        <taxon>Bacteria</taxon>
        <taxon>Bacillati</taxon>
        <taxon>Actinomycetota</taxon>
        <taxon>Actinomycetes</taxon>
        <taxon>Pseudonocardiales</taxon>
        <taxon>Pseudonocardiaceae</taxon>
    </lineage>
</organism>
<dbReference type="SMART" id="SM00710">
    <property type="entry name" value="PbH1"/>
    <property type="match status" value="8"/>
</dbReference>
<evidence type="ECO:0000313" key="3">
    <source>
        <dbReference type="EMBL" id="OLF14584.1"/>
    </source>
</evidence>
<dbReference type="PROSITE" id="PS50231">
    <property type="entry name" value="RICIN_B_LECTIN"/>
    <property type="match status" value="1"/>
</dbReference>
<dbReference type="InterPro" id="IPR011050">
    <property type="entry name" value="Pectin_lyase_fold/virulence"/>
</dbReference>
<dbReference type="AlphaFoldDB" id="A0A7Z0WU08"/>
<sequence>MVTSVVTFVAVARAPVAGAAVTTLHVSPTGTGTACTATGPCSLSAARTAVRSLNDTMSDDIVVELADGVYRLSAPLRLTEEDSGSDGHQVRWQAAPSTRPVLSGARAVTGWSVADAGKNIWQANVGAGVESRQLYVDGAIATRARTQVDRSLFTFTNAGMTFSSPTLSYLNNVANQNRVEVESVNSFTDRYSPVQSISGNAITMRQPAWNNNTFGYDTLTAPHRAGPFSLVNAYEFLDAPGEWYLNPGTGALYYIPIAGQNMSTVSVELPVMESLVNVGGTYDAPAHDITFTGITFTGTSWLGPSSDQGYADQQTGSYLAGNWNWPADRLTTCQNGCQQFEAARPHWHQMPAAVQISAARGITFSESAFLNVGQTAIGIGNDANAHASGVGLGASDITVTRSEIAHNSAGGIIVGGVRADAHHPSDQRMVNRNITISNNRIHDLGIEYRGNVSVLTTYVTTTNVANNEIYNLPYSGMSIGYGWGSNDAGGSDHYAGRGLYNFQPRYSTPTTASGNKLINNYVHDVMRQMNDGGCIYTLGWNPNAVISGNHCLRTNGYFGVYFDEGSKYYTATNNVFSNTGTWATANYWGGENMGNWTVTDNWSTNGSTNITNGDRGNVVHGNVTVTNGNWPAGAQAVMSNAGPQGNTDPRTGTIVGGQSGRCVDLANTTNGTQARLWDCDGSADQRWTYTASRTLTNGTQCLDASGQGTANGTKAIIWDCHGGTNQQWNLNTNGTITGVHSGLCLDASGNATANGTLIHLWSCHGGANQQWSMR</sequence>
<dbReference type="InterPro" id="IPR006626">
    <property type="entry name" value="PbH1"/>
</dbReference>
<dbReference type="InterPro" id="IPR035992">
    <property type="entry name" value="Ricin_B-like_lectins"/>
</dbReference>
<dbReference type="Gene3D" id="2.160.20.10">
    <property type="entry name" value="Single-stranded right-handed beta-helix, Pectin lyase-like"/>
    <property type="match status" value="2"/>
</dbReference>
<dbReference type="Proteomes" id="UP000185696">
    <property type="component" value="Unassembled WGS sequence"/>
</dbReference>
<dbReference type="InterPro" id="IPR000772">
    <property type="entry name" value="Ricin_B_lectin"/>
</dbReference>
<dbReference type="SUPFAM" id="SSF51126">
    <property type="entry name" value="Pectin lyase-like"/>
    <property type="match status" value="1"/>
</dbReference>
<evidence type="ECO:0000256" key="1">
    <source>
        <dbReference type="SAM" id="SignalP"/>
    </source>
</evidence>
<name>A0A7Z0WU08_9PSEU</name>
<feature type="chain" id="PRO_5030967575" description="Ricin B lectin domain-containing protein" evidence="1">
    <location>
        <begin position="20"/>
        <end position="774"/>
    </location>
</feature>
<accession>A0A7Z0WU08</accession>
<protein>
    <recommendedName>
        <fullName evidence="2">Ricin B lectin domain-containing protein</fullName>
    </recommendedName>
</protein>
<dbReference type="Gene3D" id="2.80.10.50">
    <property type="match status" value="3"/>
</dbReference>
<dbReference type="SUPFAM" id="SSF50370">
    <property type="entry name" value="Ricin B-like lectins"/>
    <property type="match status" value="1"/>
</dbReference>
<comment type="caution">
    <text evidence="3">The sequence shown here is derived from an EMBL/GenBank/DDBJ whole genome shotgun (WGS) entry which is preliminary data.</text>
</comment>
<dbReference type="CDD" id="cd23418">
    <property type="entry name" value="beta-trefoil_Ricin_XLN-like"/>
    <property type="match status" value="1"/>
</dbReference>
<dbReference type="EMBL" id="MSIF01000001">
    <property type="protein sequence ID" value="OLF14584.1"/>
    <property type="molecule type" value="Genomic_DNA"/>
</dbReference>
<proteinExistence type="predicted"/>
<keyword evidence="4" id="KW-1185">Reference proteome</keyword>
<dbReference type="PANTHER" id="PTHR36453:SF1">
    <property type="entry name" value="RIGHT HANDED BETA HELIX DOMAIN-CONTAINING PROTEIN"/>
    <property type="match status" value="1"/>
</dbReference>
<evidence type="ECO:0000313" key="4">
    <source>
        <dbReference type="Proteomes" id="UP000185696"/>
    </source>
</evidence>
<keyword evidence="1" id="KW-0732">Signal</keyword>
<feature type="domain" description="Ricin B lectin" evidence="2">
    <location>
        <begin position="649"/>
        <end position="774"/>
    </location>
</feature>
<dbReference type="PANTHER" id="PTHR36453">
    <property type="entry name" value="SECRETED PROTEIN-RELATED"/>
    <property type="match status" value="1"/>
</dbReference>
<dbReference type="InterPro" id="IPR012334">
    <property type="entry name" value="Pectin_lyas_fold"/>
</dbReference>